<dbReference type="AlphaFoldDB" id="V4SZT5"/>
<reference evidence="6 7" key="1">
    <citation type="submission" date="2013-10" db="EMBL/GenBank/DDBJ databases">
        <authorList>
            <consortium name="International Citrus Genome Consortium"/>
            <person name="Jenkins J."/>
            <person name="Schmutz J."/>
            <person name="Prochnik S."/>
            <person name="Rokhsar D."/>
            <person name="Gmitter F."/>
            <person name="Ollitrault P."/>
            <person name="Machado M."/>
            <person name="Talon M."/>
            <person name="Wincker P."/>
            <person name="Jaillon O."/>
            <person name="Morgante M."/>
        </authorList>
    </citation>
    <scope>NUCLEOTIDE SEQUENCE</scope>
    <source>
        <strain evidence="7">cv. Clemenules</strain>
    </source>
</reference>
<evidence type="ECO:0000256" key="3">
    <source>
        <dbReference type="ARBA" id="ARBA00023125"/>
    </source>
</evidence>
<dbReference type="GO" id="GO:0005634">
    <property type="term" value="C:nucleus"/>
    <property type="evidence" value="ECO:0007669"/>
    <property type="project" value="UniProtKB-SubCell"/>
</dbReference>
<keyword evidence="3" id="KW-0238">DNA-binding</keyword>
<keyword evidence="5" id="KW-0539">Nucleus</keyword>
<dbReference type="InterPro" id="IPR015300">
    <property type="entry name" value="DNA-bd_pseudobarrel_sf"/>
</dbReference>
<dbReference type="EMBL" id="KI536799">
    <property type="protein sequence ID" value="ESR44605.1"/>
    <property type="molecule type" value="Genomic_DNA"/>
</dbReference>
<accession>V4SZT5</accession>
<gene>
    <name evidence="6" type="ORF">CICLE_v10003284mg</name>
</gene>
<keyword evidence="7" id="KW-1185">Reference proteome</keyword>
<keyword evidence="2" id="KW-0805">Transcription regulation</keyword>
<keyword evidence="4" id="KW-0804">Transcription</keyword>
<dbReference type="Gene3D" id="2.40.330.10">
    <property type="entry name" value="DNA-binding pseudobarrel domain"/>
    <property type="match status" value="1"/>
</dbReference>
<proteinExistence type="predicted"/>
<comment type="subcellular location">
    <subcellularLocation>
        <location evidence="1">Nucleus</location>
    </subcellularLocation>
</comment>
<evidence type="ECO:0000256" key="4">
    <source>
        <dbReference type="ARBA" id="ARBA00023163"/>
    </source>
</evidence>
<evidence type="ECO:0000256" key="1">
    <source>
        <dbReference type="ARBA" id="ARBA00004123"/>
    </source>
</evidence>
<dbReference type="KEGG" id="cic:CICLE_v10003284mg"/>
<dbReference type="GO" id="GO:0003677">
    <property type="term" value="F:DNA binding"/>
    <property type="evidence" value="ECO:0007669"/>
    <property type="project" value="UniProtKB-KW"/>
</dbReference>
<dbReference type="Proteomes" id="UP000030687">
    <property type="component" value="Unassembled WGS sequence"/>
</dbReference>
<dbReference type="InParanoid" id="V4SZT5"/>
<sequence length="140" mass="16018">MAVYSKILTATDVSNQLEVKSSWINDLFPAFEAGQYHQDLVVEDEKGEKWEFVLRIRQKKHKKPSISQATWHPFVVAKQAEVDDRVEFSRKTDGATGSACRYKIRVIKKVKKEVMENEGKEVIKNEGKEVKLFGVIIGHA</sequence>
<dbReference type="SUPFAM" id="SSF101936">
    <property type="entry name" value="DNA-binding pseudobarrel domain"/>
    <property type="match status" value="1"/>
</dbReference>
<dbReference type="Gramene" id="ESR44605">
    <property type="protein sequence ID" value="ESR44605"/>
    <property type="gene ID" value="CICLE_v10003284mg"/>
</dbReference>
<evidence type="ECO:0008006" key="8">
    <source>
        <dbReference type="Google" id="ProtNLM"/>
    </source>
</evidence>
<evidence type="ECO:0000256" key="5">
    <source>
        <dbReference type="ARBA" id="ARBA00023242"/>
    </source>
</evidence>
<protein>
    <recommendedName>
        <fullName evidence="8">TF-B3 domain-containing protein</fullName>
    </recommendedName>
</protein>
<name>V4SZT5_CITCL</name>
<evidence type="ECO:0000256" key="2">
    <source>
        <dbReference type="ARBA" id="ARBA00023015"/>
    </source>
</evidence>
<dbReference type="OMA" id="FEAGQYH"/>
<evidence type="ECO:0000313" key="6">
    <source>
        <dbReference type="EMBL" id="ESR44605.1"/>
    </source>
</evidence>
<organism evidence="6 7">
    <name type="scientific">Citrus clementina</name>
    <name type="common">Clementine</name>
    <name type="synonym">Citrus deliciosa x Citrus sinensis</name>
    <dbReference type="NCBI Taxonomy" id="85681"/>
    <lineage>
        <taxon>Eukaryota</taxon>
        <taxon>Viridiplantae</taxon>
        <taxon>Streptophyta</taxon>
        <taxon>Embryophyta</taxon>
        <taxon>Tracheophyta</taxon>
        <taxon>Spermatophyta</taxon>
        <taxon>Magnoliopsida</taxon>
        <taxon>eudicotyledons</taxon>
        <taxon>Gunneridae</taxon>
        <taxon>Pentapetalae</taxon>
        <taxon>rosids</taxon>
        <taxon>malvids</taxon>
        <taxon>Sapindales</taxon>
        <taxon>Rutaceae</taxon>
        <taxon>Aurantioideae</taxon>
        <taxon>Citrus</taxon>
    </lineage>
</organism>
<evidence type="ECO:0000313" key="7">
    <source>
        <dbReference type="Proteomes" id="UP000030687"/>
    </source>
</evidence>